<organism evidence="2 3">
    <name type="scientific">Salix viminalis</name>
    <name type="common">Common osier</name>
    <name type="synonym">Basket willow</name>
    <dbReference type="NCBI Taxonomy" id="40686"/>
    <lineage>
        <taxon>Eukaryota</taxon>
        <taxon>Viridiplantae</taxon>
        <taxon>Streptophyta</taxon>
        <taxon>Embryophyta</taxon>
        <taxon>Tracheophyta</taxon>
        <taxon>Spermatophyta</taxon>
        <taxon>Magnoliopsida</taxon>
        <taxon>eudicotyledons</taxon>
        <taxon>Gunneridae</taxon>
        <taxon>Pentapetalae</taxon>
        <taxon>rosids</taxon>
        <taxon>fabids</taxon>
        <taxon>Malpighiales</taxon>
        <taxon>Salicaceae</taxon>
        <taxon>Saliceae</taxon>
        <taxon>Salix</taxon>
    </lineage>
</organism>
<feature type="compositionally biased region" description="Polar residues" evidence="1">
    <location>
        <begin position="198"/>
        <end position="212"/>
    </location>
</feature>
<evidence type="ECO:0000313" key="3">
    <source>
        <dbReference type="Proteomes" id="UP001151529"/>
    </source>
</evidence>
<name>A0A9Q0V7F5_SALVM</name>
<gene>
    <name evidence="2" type="ORF">OIU85_017441</name>
</gene>
<dbReference type="PANTHER" id="PTHR34281">
    <property type="entry name" value="PROTEIN EARLY FLOWERING 3"/>
    <property type="match status" value="1"/>
</dbReference>
<feature type="region of interest" description="Disordered" evidence="1">
    <location>
        <begin position="1"/>
        <end position="109"/>
    </location>
</feature>
<protein>
    <submittedName>
        <fullName evidence="2">PROTEIN EARLY FLOWERING 3</fullName>
    </submittedName>
</protein>
<reference evidence="2" key="2">
    <citation type="journal article" date="2023" name="Int. J. Mol. Sci.">
        <title>De Novo Assembly and Annotation of 11 Diverse Shrub Willow (Salix) Genomes Reveals Novel Gene Organization in Sex-Linked Regions.</title>
        <authorList>
            <person name="Hyden B."/>
            <person name="Feng K."/>
            <person name="Yates T.B."/>
            <person name="Jawdy S."/>
            <person name="Cereghino C."/>
            <person name="Smart L.B."/>
            <person name="Muchero W."/>
        </authorList>
    </citation>
    <scope>NUCLEOTIDE SEQUENCE [LARGE SCALE GENOMIC DNA]</scope>
    <source>
        <tissue evidence="2">Shoot tip</tissue>
    </source>
</reference>
<dbReference type="OrthoDB" id="1939092at2759"/>
<sequence length="717" mass="77870">MKRGKDYDKITGPMFPRLHVNDTDKGGPRAPPRNKMALYEQLSIPSQRFNPDALSRNPSNTSDSAPPGSSSQGSGLERHFHYPHYVPPPTPTRVAEKHHSHQLDGGNLNTPVALLTQRKKVGEEDFTVPVFVHSGKGQSQTKMQTSAAQEKLDSLCSAYLGHSSRIQNVGDNGCIGSTGLNLRPHTRHQSEDNLEVCVSSSDHIPRHSTNLQTREKNYMPGEANASQKNQQYRNNLVSNFTRLQGNDTCLQKETSGRLQSNHSEHDDHVPELRSQKEKINNSQPGNDSHLRKDCSSPNEPEIDSECFGDKTCGSLQFRKGDRSNDASETSMVDSISTLDISPDDVVGIIGQKHFWKARRAIANQQRVFSVQVFELHRLIKVQRLIAGSPHLLLEDEVHQAKPPVKSSPCKNLPSECVVTPPVHVGKRKDISENPNSKMECSSENTVGKTSFFSPKNGQPPNFMPHAGPTTVPMGADTKMAPCCFHPSPGHQWLVPVMSPSEGLVYKPYTAPAIMGPGCGGYGPFGSIPLTGNFMTSAYGVPTSHYHQGTGFLPGASSVGNACFPPYGMPGMNPAISGSVGEQMNYFAGSGSRGQTAQYPGGILTSNMQHQSSSTEQTQKSEAVLQGMKVQASKNTSVVKSPSGRVQGVGTVRSDDGSAALPPFPVTPSPERAPQLQETDQLSKVIKVVPHHNGRSATESAARIFQSIQEGRKQYETL</sequence>
<dbReference type="Proteomes" id="UP001151529">
    <property type="component" value="Chromosome 6"/>
</dbReference>
<feature type="region of interest" description="Disordered" evidence="1">
    <location>
        <begin position="633"/>
        <end position="672"/>
    </location>
</feature>
<feature type="compositionally biased region" description="Polar residues" evidence="1">
    <location>
        <begin position="252"/>
        <end position="261"/>
    </location>
</feature>
<dbReference type="AlphaFoldDB" id="A0A9Q0V7F5"/>
<evidence type="ECO:0000313" key="2">
    <source>
        <dbReference type="EMBL" id="KAJ6743491.1"/>
    </source>
</evidence>
<feature type="region of interest" description="Disordered" evidence="1">
    <location>
        <begin position="427"/>
        <end position="446"/>
    </location>
</feature>
<feature type="compositionally biased region" description="Polar residues" evidence="1">
    <location>
        <begin position="432"/>
        <end position="446"/>
    </location>
</feature>
<dbReference type="GO" id="GO:2000028">
    <property type="term" value="P:regulation of photoperiodism, flowering"/>
    <property type="evidence" value="ECO:0007669"/>
    <property type="project" value="InterPro"/>
</dbReference>
<dbReference type="PANTHER" id="PTHR34281:SF2">
    <property type="entry name" value="PROTEIN EARLY FLOWERING 3"/>
    <property type="match status" value="1"/>
</dbReference>
<feature type="region of interest" description="Disordered" evidence="1">
    <location>
        <begin position="197"/>
        <end position="218"/>
    </location>
</feature>
<proteinExistence type="predicted"/>
<comment type="caution">
    <text evidence="2">The sequence shown here is derived from an EMBL/GenBank/DDBJ whole genome shotgun (WGS) entry which is preliminary data.</text>
</comment>
<dbReference type="InterPro" id="IPR039319">
    <property type="entry name" value="ELF3-like"/>
</dbReference>
<feature type="region of interest" description="Disordered" evidence="1">
    <location>
        <begin position="252"/>
        <end position="305"/>
    </location>
</feature>
<evidence type="ECO:0000256" key="1">
    <source>
        <dbReference type="SAM" id="MobiDB-lite"/>
    </source>
</evidence>
<feature type="compositionally biased region" description="Low complexity" evidence="1">
    <location>
        <begin position="59"/>
        <end position="75"/>
    </location>
</feature>
<dbReference type="EMBL" id="JAPFFL010000002">
    <property type="protein sequence ID" value="KAJ6743491.1"/>
    <property type="molecule type" value="Genomic_DNA"/>
</dbReference>
<keyword evidence="3" id="KW-1185">Reference proteome</keyword>
<reference evidence="2" key="1">
    <citation type="submission" date="2022-11" db="EMBL/GenBank/DDBJ databases">
        <authorList>
            <person name="Hyden B.L."/>
            <person name="Feng K."/>
            <person name="Yates T."/>
            <person name="Jawdy S."/>
            <person name="Smart L.B."/>
            <person name="Muchero W."/>
        </authorList>
    </citation>
    <scope>NUCLEOTIDE SEQUENCE</scope>
    <source>
        <tissue evidence="2">Shoot tip</tissue>
    </source>
</reference>
<accession>A0A9Q0V7F5</accession>
<feature type="compositionally biased region" description="Basic and acidic residues" evidence="1">
    <location>
        <begin position="262"/>
        <end position="279"/>
    </location>
</feature>